<evidence type="ECO:0000256" key="3">
    <source>
        <dbReference type="ARBA" id="ARBA00022723"/>
    </source>
</evidence>
<evidence type="ECO:0000313" key="10">
    <source>
        <dbReference type="Proteomes" id="UP000092583"/>
    </source>
</evidence>
<sequence length="391" mass="41876">MSSHAVLPQGEPHPANFKPKDNPAFILYDKLKTGYEEQPIPELGPDEVLIEIKKTGICGSDVHFYNTGAMGLVALEEPMCLGHESAGIIVQLGSNNVVGKGALQLGDKVALEPGVTCRMCTDCRGKPSICEHMVFAAYPPSRGGTLQRYYKLPADLVYRLPSSVALEYGAMMEPLSVAVHAVANKGGMKTGYNILIFGAGPVGLLAMAVAKGMGANRIVAVDINKERLDFAKGYAATDVYIPIKQNENETRPQYSVRAAADLLLSLGIPARGPGSIDLVVDATGAEVCIQMGLNAVKPGGTYVQTGFGPPDIQIPMFRITTNEIVIKGGWRYGNGDYPLAIDLVNRGLVNLQPLLTHTFKFKDALEAFEITKAGKDKDGKFVIKCVIDGPE</sequence>
<dbReference type="InterPro" id="IPR020843">
    <property type="entry name" value="ER"/>
</dbReference>
<dbReference type="EMBL" id="KI669459">
    <property type="protein sequence ID" value="OCF60537.1"/>
    <property type="molecule type" value="Genomic_DNA"/>
</dbReference>
<evidence type="ECO:0000256" key="4">
    <source>
        <dbReference type="ARBA" id="ARBA00022833"/>
    </source>
</evidence>
<keyword evidence="3" id="KW-0479">Metal-binding</keyword>
<dbReference type="SUPFAM" id="SSF51735">
    <property type="entry name" value="NAD(P)-binding Rossmann-fold domains"/>
    <property type="match status" value="1"/>
</dbReference>
<dbReference type="SMART" id="SM00829">
    <property type="entry name" value="PKS_ER"/>
    <property type="match status" value="1"/>
</dbReference>
<keyword evidence="4" id="KW-0862">Zinc</keyword>
<reference evidence="9 10" key="1">
    <citation type="submission" date="2013-07" db="EMBL/GenBank/DDBJ databases">
        <title>The Genome Sequence of Kwoniella mangroviensis CBS10435.</title>
        <authorList>
            <consortium name="The Broad Institute Genome Sequencing Platform"/>
            <person name="Cuomo C."/>
            <person name="Litvintseva A."/>
            <person name="Chen Y."/>
            <person name="Heitman J."/>
            <person name="Sun S."/>
            <person name="Springer D."/>
            <person name="Dromer F."/>
            <person name="Young S.K."/>
            <person name="Zeng Q."/>
            <person name="Gargeya S."/>
            <person name="Fitzgerald M."/>
            <person name="Abouelleil A."/>
            <person name="Alvarado L."/>
            <person name="Berlin A.M."/>
            <person name="Chapman S.B."/>
            <person name="Dewar J."/>
            <person name="Goldberg J."/>
            <person name="Griggs A."/>
            <person name="Gujja S."/>
            <person name="Hansen M."/>
            <person name="Howarth C."/>
            <person name="Imamovic A."/>
            <person name="Larimer J."/>
            <person name="McCowan C."/>
            <person name="Murphy C."/>
            <person name="Pearson M."/>
            <person name="Priest M."/>
            <person name="Roberts A."/>
            <person name="Saif S."/>
            <person name="Shea T."/>
            <person name="Sykes S."/>
            <person name="Wortman J."/>
            <person name="Nusbaum C."/>
            <person name="Birren B."/>
        </authorList>
    </citation>
    <scope>NUCLEOTIDE SEQUENCE [LARGE SCALE GENOMIC DNA]</scope>
    <source>
        <strain evidence="9 10">CBS 10435</strain>
    </source>
</reference>
<feature type="domain" description="Enoyl reductase (ER)" evidence="8">
    <location>
        <begin position="30"/>
        <end position="383"/>
    </location>
</feature>
<dbReference type="InterPro" id="IPR036291">
    <property type="entry name" value="NAD(P)-bd_dom_sf"/>
</dbReference>
<accession>A0A1B9IYD2</accession>
<dbReference type="InterPro" id="IPR013149">
    <property type="entry name" value="ADH-like_C"/>
</dbReference>
<dbReference type="Pfam" id="PF08240">
    <property type="entry name" value="ADH_N"/>
    <property type="match status" value="1"/>
</dbReference>
<evidence type="ECO:0000259" key="8">
    <source>
        <dbReference type="SMART" id="SM00829"/>
    </source>
</evidence>
<dbReference type="Gene3D" id="3.90.180.10">
    <property type="entry name" value="Medium-chain alcohol dehydrogenases, catalytic domain"/>
    <property type="match status" value="1"/>
</dbReference>
<evidence type="ECO:0000256" key="7">
    <source>
        <dbReference type="SAM" id="MobiDB-lite"/>
    </source>
</evidence>
<dbReference type="Pfam" id="PF00107">
    <property type="entry name" value="ADH_zinc_N"/>
    <property type="match status" value="1"/>
</dbReference>
<dbReference type="GO" id="GO:0003939">
    <property type="term" value="F:L-iditol 2-dehydrogenase (NAD+) activity"/>
    <property type="evidence" value="ECO:0007669"/>
    <property type="project" value="TreeGrafter"/>
</dbReference>
<dbReference type="STRING" id="1331196.A0A1B9IYD2"/>
<dbReference type="InterPro" id="IPR013154">
    <property type="entry name" value="ADH-like_N"/>
</dbReference>
<dbReference type="InterPro" id="IPR011032">
    <property type="entry name" value="GroES-like_sf"/>
</dbReference>
<dbReference type="CDD" id="cd05285">
    <property type="entry name" value="sorbitol_DH"/>
    <property type="match status" value="1"/>
</dbReference>
<evidence type="ECO:0000256" key="1">
    <source>
        <dbReference type="ARBA" id="ARBA00001947"/>
    </source>
</evidence>
<dbReference type="Gene3D" id="3.40.50.720">
    <property type="entry name" value="NAD(P)-binding Rossmann-like Domain"/>
    <property type="match status" value="1"/>
</dbReference>
<evidence type="ECO:0000256" key="2">
    <source>
        <dbReference type="ARBA" id="ARBA00008072"/>
    </source>
</evidence>
<reference evidence="10" key="2">
    <citation type="submission" date="2013-12" db="EMBL/GenBank/DDBJ databases">
        <title>Evolution of pathogenesis and genome organization in the Tremellales.</title>
        <authorList>
            <person name="Cuomo C."/>
            <person name="Litvintseva A."/>
            <person name="Heitman J."/>
            <person name="Chen Y."/>
            <person name="Sun S."/>
            <person name="Springer D."/>
            <person name="Dromer F."/>
            <person name="Young S."/>
            <person name="Zeng Q."/>
            <person name="Chapman S."/>
            <person name="Gujja S."/>
            <person name="Saif S."/>
            <person name="Birren B."/>
        </authorList>
    </citation>
    <scope>NUCLEOTIDE SEQUENCE [LARGE SCALE GENOMIC DNA]</scope>
    <source>
        <strain evidence="10">CBS 10435</strain>
    </source>
</reference>
<comment type="cofactor">
    <cofactor evidence="1">
        <name>Zn(2+)</name>
        <dbReference type="ChEBI" id="CHEBI:29105"/>
    </cofactor>
</comment>
<dbReference type="AlphaFoldDB" id="A0A1B9IYD2"/>
<feature type="region of interest" description="Disordered" evidence="7">
    <location>
        <begin position="1"/>
        <end position="21"/>
    </location>
</feature>
<dbReference type="PANTHER" id="PTHR43161:SF9">
    <property type="entry name" value="SORBITOL DEHYDROGENASE"/>
    <property type="match status" value="1"/>
</dbReference>
<proteinExistence type="inferred from homology"/>
<dbReference type="SUPFAM" id="SSF50129">
    <property type="entry name" value="GroES-like"/>
    <property type="match status" value="1"/>
</dbReference>
<name>A0A1B9IYD2_9TREE</name>
<dbReference type="FunFam" id="3.40.50.720:FF:000068">
    <property type="entry name" value="Sorbitol dehydrogenase"/>
    <property type="match status" value="1"/>
</dbReference>
<dbReference type="GO" id="GO:0046872">
    <property type="term" value="F:metal ion binding"/>
    <property type="evidence" value="ECO:0007669"/>
    <property type="project" value="UniProtKB-KW"/>
</dbReference>
<evidence type="ECO:0000313" key="9">
    <source>
        <dbReference type="EMBL" id="OCF60537.1"/>
    </source>
</evidence>
<keyword evidence="5" id="KW-0560">Oxidoreductase</keyword>
<evidence type="ECO:0000256" key="5">
    <source>
        <dbReference type="ARBA" id="ARBA00023002"/>
    </source>
</evidence>
<dbReference type="PANTHER" id="PTHR43161">
    <property type="entry name" value="SORBITOL DEHYDROGENASE"/>
    <property type="match status" value="1"/>
</dbReference>
<organism evidence="9 10">
    <name type="scientific">Kwoniella mangroviensis CBS 10435</name>
    <dbReference type="NCBI Taxonomy" id="1331196"/>
    <lineage>
        <taxon>Eukaryota</taxon>
        <taxon>Fungi</taxon>
        <taxon>Dikarya</taxon>
        <taxon>Basidiomycota</taxon>
        <taxon>Agaricomycotina</taxon>
        <taxon>Tremellomycetes</taxon>
        <taxon>Tremellales</taxon>
        <taxon>Cryptococcaceae</taxon>
        <taxon>Kwoniella</taxon>
    </lineage>
</organism>
<dbReference type="GO" id="GO:0006062">
    <property type="term" value="P:sorbitol catabolic process"/>
    <property type="evidence" value="ECO:0007669"/>
    <property type="project" value="TreeGrafter"/>
</dbReference>
<comment type="similarity">
    <text evidence="2">Belongs to the zinc-containing alcohol dehydrogenase family.</text>
</comment>
<evidence type="ECO:0000256" key="6">
    <source>
        <dbReference type="ARBA" id="ARBA00023027"/>
    </source>
</evidence>
<dbReference type="Proteomes" id="UP000092583">
    <property type="component" value="Unassembled WGS sequence"/>
</dbReference>
<keyword evidence="6" id="KW-0520">NAD</keyword>
<protein>
    <submittedName>
        <fullName evidence="9">Chlorophyll synthesis pathway protein BchC</fullName>
    </submittedName>
</protein>
<dbReference type="OrthoDB" id="2148442at2759"/>
<gene>
    <name evidence="9" type="ORF">L486_00170</name>
</gene>
<dbReference type="InterPro" id="IPR045306">
    <property type="entry name" value="SDH-like"/>
</dbReference>
<keyword evidence="10" id="KW-1185">Reference proteome</keyword>